<gene>
    <name evidence="2" type="ORF">LCGC14_1322910</name>
</gene>
<protein>
    <submittedName>
        <fullName evidence="2">Uncharacterized protein</fullName>
    </submittedName>
</protein>
<dbReference type="AlphaFoldDB" id="A0A0F9NLB5"/>
<reference evidence="2" key="1">
    <citation type="journal article" date="2015" name="Nature">
        <title>Complex archaea that bridge the gap between prokaryotes and eukaryotes.</title>
        <authorList>
            <person name="Spang A."/>
            <person name="Saw J.H."/>
            <person name="Jorgensen S.L."/>
            <person name="Zaremba-Niedzwiedzka K."/>
            <person name="Martijn J."/>
            <person name="Lind A.E."/>
            <person name="van Eijk R."/>
            <person name="Schleper C."/>
            <person name="Guy L."/>
            <person name="Ettema T.J."/>
        </authorList>
    </citation>
    <scope>NUCLEOTIDE SEQUENCE</scope>
</reference>
<evidence type="ECO:0000256" key="1">
    <source>
        <dbReference type="SAM" id="MobiDB-lite"/>
    </source>
</evidence>
<comment type="caution">
    <text evidence="2">The sequence shown here is derived from an EMBL/GenBank/DDBJ whole genome shotgun (WGS) entry which is preliminary data.</text>
</comment>
<proteinExistence type="predicted"/>
<accession>A0A0F9NLB5</accession>
<organism evidence="2">
    <name type="scientific">marine sediment metagenome</name>
    <dbReference type="NCBI Taxonomy" id="412755"/>
    <lineage>
        <taxon>unclassified sequences</taxon>
        <taxon>metagenomes</taxon>
        <taxon>ecological metagenomes</taxon>
    </lineage>
</organism>
<feature type="region of interest" description="Disordered" evidence="1">
    <location>
        <begin position="68"/>
        <end position="87"/>
    </location>
</feature>
<feature type="compositionally biased region" description="Basic and acidic residues" evidence="1">
    <location>
        <begin position="68"/>
        <end position="78"/>
    </location>
</feature>
<dbReference type="EMBL" id="LAZR01007913">
    <property type="protein sequence ID" value="KKM82112.1"/>
    <property type="molecule type" value="Genomic_DNA"/>
</dbReference>
<evidence type="ECO:0000313" key="2">
    <source>
        <dbReference type="EMBL" id="KKM82112.1"/>
    </source>
</evidence>
<name>A0A0F9NLB5_9ZZZZ</name>
<sequence>MATIRIVGVGYSGSNYTVNVIMTETQQIDSQDHEVSLGEATIRIPSDTEMADIKDKIVDAAQGIMDAHSKAKDKRKDIEELDFPEIT</sequence>